<sequence>LIMMVYAISICSSDSSEFSEIQKFLIPVVTTLASGVGDSLGGLFTVGFILTSALLFFSTLLELAVAGIKAYMFVLLIILYL</sequence>
<reference evidence="2" key="1">
    <citation type="submission" date="2025-08" db="UniProtKB">
        <authorList>
            <consortium name="Ensembl"/>
        </authorList>
    </citation>
    <scope>IDENTIFICATION</scope>
</reference>
<evidence type="ECO:0000313" key="3">
    <source>
        <dbReference type="Proteomes" id="UP000694406"/>
    </source>
</evidence>
<dbReference type="Proteomes" id="UP000694406">
    <property type="component" value="Unplaced"/>
</dbReference>
<evidence type="ECO:0000256" key="1">
    <source>
        <dbReference type="SAM" id="Phobius"/>
    </source>
</evidence>
<feature type="transmembrane region" description="Helical" evidence="1">
    <location>
        <begin position="56"/>
        <end position="80"/>
    </location>
</feature>
<keyword evidence="1" id="KW-0472">Membrane</keyword>
<feature type="transmembrane region" description="Helical" evidence="1">
    <location>
        <begin position="24"/>
        <end position="50"/>
    </location>
</feature>
<accession>A0A8C5SSG3</accession>
<protein>
    <submittedName>
        <fullName evidence="2">Uncharacterized protein</fullName>
    </submittedName>
</protein>
<reference evidence="2" key="2">
    <citation type="submission" date="2025-09" db="UniProtKB">
        <authorList>
            <consortium name="Ensembl"/>
        </authorList>
    </citation>
    <scope>IDENTIFICATION</scope>
</reference>
<name>A0A8C5SSG3_LATLA</name>
<keyword evidence="1" id="KW-0812">Transmembrane</keyword>
<organism evidence="2 3">
    <name type="scientific">Laticauda laticaudata</name>
    <name type="common">Blue-ringed sea krait</name>
    <name type="synonym">Blue-lipped sea krait</name>
    <dbReference type="NCBI Taxonomy" id="8630"/>
    <lineage>
        <taxon>Eukaryota</taxon>
        <taxon>Metazoa</taxon>
        <taxon>Chordata</taxon>
        <taxon>Craniata</taxon>
        <taxon>Vertebrata</taxon>
        <taxon>Euteleostomi</taxon>
        <taxon>Lepidosauria</taxon>
        <taxon>Squamata</taxon>
        <taxon>Bifurcata</taxon>
        <taxon>Unidentata</taxon>
        <taxon>Episquamata</taxon>
        <taxon>Toxicofera</taxon>
        <taxon>Serpentes</taxon>
        <taxon>Colubroidea</taxon>
        <taxon>Elapidae</taxon>
        <taxon>Laticaudinae</taxon>
        <taxon>Laticauda</taxon>
    </lineage>
</organism>
<dbReference type="AlphaFoldDB" id="A0A8C5SSG3"/>
<dbReference type="Ensembl" id="ENSLLTT00000022642.1">
    <property type="protein sequence ID" value="ENSLLTP00000021831.1"/>
    <property type="gene ID" value="ENSLLTG00000016284.1"/>
</dbReference>
<keyword evidence="1" id="KW-1133">Transmembrane helix</keyword>
<proteinExistence type="predicted"/>
<evidence type="ECO:0000313" key="2">
    <source>
        <dbReference type="Ensembl" id="ENSLLTP00000021831.1"/>
    </source>
</evidence>
<keyword evidence="3" id="KW-1185">Reference proteome</keyword>